<dbReference type="PANTHER" id="PTHR47292">
    <property type="entry name" value="TRANSCRIPTION ELONGATION FACTOR (TFIIS) FAMILY PROTEIN-RELATED"/>
    <property type="match status" value="1"/>
</dbReference>
<feature type="region of interest" description="Disordered" evidence="1">
    <location>
        <begin position="1"/>
        <end position="32"/>
    </location>
</feature>
<proteinExistence type="predicted"/>
<organism evidence="2 3">
    <name type="scientific">Rubroshorea leprosula</name>
    <dbReference type="NCBI Taxonomy" id="152421"/>
    <lineage>
        <taxon>Eukaryota</taxon>
        <taxon>Viridiplantae</taxon>
        <taxon>Streptophyta</taxon>
        <taxon>Embryophyta</taxon>
        <taxon>Tracheophyta</taxon>
        <taxon>Spermatophyta</taxon>
        <taxon>Magnoliopsida</taxon>
        <taxon>eudicotyledons</taxon>
        <taxon>Gunneridae</taxon>
        <taxon>Pentapetalae</taxon>
        <taxon>rosids</taxon>
        <taxon>malvids</taxon>
        <taxon>Malvales</taxon>
        <taxon>Dipterocarpaceae</taxon>
        <taxon>Rubroshorea</taxon>
    </lineage>
</organism>
<feature type="region of interest" description="Disordered" evidence="1">
    <location>
        <begin position="127"/>
        <end position="151"/>
    </location>
</feature>
<gene>
    <name evidence="2" type="ORF">SLEP1_g43518</name>
</gene>
<dbReference type="Proteomes" id="UP001054252">
    <property type="component" value="Unassembled WGS sequence"/>
</dbReference>
<comment type="caution">
    <text evidence="2">The sequence shown here is derived from an EMBL/GenBank/DDBJ whole genome shotgun (WGS) entry which is preliminary data.</text>
</comment>
<evidence type="ECO:0000313" key="2">
    <source>
        <dbReference type="EMBL" id="GKV35216.1"/>
    </source>
</evidence>
<sequence length="870" mass="94410">MDHHDLHSPEQQDLLGRASSIPDSSGANAGFEKQLQDSDLDIRGCKVTKLPEIEIKCLSFGNSSTTCSKEDAGDMKKTCSLVTTSGDSVIINQSCSGGALMVMSPCNMPVNEGNADGNAFCQAPEVVDSTQNTSMRSESSSESGEDLKKQNSELVNGRMTNCFLKNGRGRLKCMVQDNCHTKQHKTESSSSNSTNVIFPASPNDSCQDISADARSSKCHNTGADTSTYNNLKCYVDDSWGKSSALGLATQISPGHGPDNIFLPWKHGNVENASEVVDNVGARNHDSKLVVIADCKPVLVEIDSILKSNLPTLENAIPGNHDKGECSSELDDALEVAQRVAREVEQERASGNSCVLGRSSKTLHRNCADSRVPYKENCVGESGCRTPFYTEGSNYEKEVVDQEIPLWEKPPYFNIRGPAHDFGLKVAPEANHKQQSTLITKSEDLVDKDGAISTSDFDLNEDVAMEAECTELLVKETVSHNVHGVFKPKPVMSESGKLVSLPVVQLHDIGGWKGPAATSAFRLTSVSESFGDIKTSSAADKHNNSKDSCIKGIDLNIASAGVDFDMDLVPGKSIPASSSLPPKEASSRQAERFSIDLNCANENEDNFHQMNPPASLRRLPIRNFDLNDNPTSEDTLTDAHEPSQGVLTLGNGAVSFLGKARQQESNNLGSEFWADPSPMQVFRHVHAQPFLLAVPNMLPYSEHMQGIVPVQDESSYKPTLPPPQSPLSWPNPNAFCIDPSNHLSPAVYSSGIIPIVTEQNGPTVFPQVLGSSTHPAFSGASQFTQIPGGLGPNSLATIRPCFDPKNRVTLENRSKEERGGRQFIPVSNSVMEDQIRPFQSVTFSGTAVKRREPEGGWDSHQHGYRQVTYWH</sequence>
<dbReference type="PANTHER" id="PTHR47292:SF3">
    <property type="entry name" value="PROTEIN WAVE"/>
    <property type="match status" value="1"/>
</dbReference>
<protein>
    <submittedName>
        <fullName evidence="2">Uncharacterized protein</fullName>
    </submittedName>
</protein>
<evidence type="ECO:0000313" key="3">
    <source>
        <dbReference type="Proteomes" id="UP001054252"/>
    </source>
</evidence>
<evidence type="ECO:0000256" key="1">
    <source>
        <dbReference type="SAM" id="MobiDB-lite"/>
    </source>
</evidence>
<dbReference type="EMBL" id="BPVZ01000109">
    <property type="protein sequence ID" value="GKV35216.1"/>
    <property type="molecule type" value="Genomic_DNA"/>
</dbReference>
<reference evidence="2 3" key="1">
    <citation type="journal article" date="2021" name="Commun. Biol.">
        <title>The genome of Shorea leprosula (Dipterocarpaceae) highlights the ecological relevance of drought in aseasonal tropical rainforests.</title>
        <authorList>
            <person name="Ng K.K.S."/>
            <person name="Kobayashi M.J."/>
            <person name="Fawcett J.A."/>
            <person name="Hatakeyama M."/>
            <person name="Paape T."/>
            <person name="Ng C.H."/>
            <person name="Ang C.C."/>
            <person name="Tnah L.H."/>
            <person name="Lee C.T."/>
            <person name="Nishiyama T."/>
            <person name="Sese J."/>
            <person name="O'Brien M.J."/>
            <person name="Copetti D."/>
            <person name="Mohd Noor M.I."/>
            <person name="Ong R.C."/>
            <person name="Putra M."/>
            <person name="Sireger I.Z."/>
            <person name="Indrioko S."/>
            <person name="Kosugi Y."/>
            <person name="Izuno A."/>
            <person name="Isagi Y."/>
            <person name="Lee S.L."/>
            <person name="Shimizu K.K."/>
        </authorList>
    </citation>
    <scope>NUCLEOTIDE SEQUENCE [LARGE SCALE GENOMIC DNA]</scope>
    <source>
        <strain evidence="2">214</strain>
    </source>
</reference>
<accession>A0AAV5LE95</accession>
<keyword evidence="3" id="KW-1185">Reference proteome</keyword>
<dbReference type="AlphaFoldDB" id="A0AAV5LE95"/>
<name>A0AAV5LE95_9ROSI</name>
<feature type="compositionally biased region" description="Basic and acidic residues" evidence="1">
    <location>
        <begin position="1"/>
        <end position="10"/>
    </location>
</feature>